<comment type="subcellular location">
    <subcellularLocation>
        <location evidence="2 16">Mitochondrion inner membrane</location>
        <topology evidence="2 16">Multi-pass membrane protein</topology>
    </subcellularLocation>
    <subcellularLocation>
        <location evidence="1">Nucleus</location>
    </subcellularLocation>
</comment>
<dbReference type="GO" id="GO:0000428">
    <property type="term" value="C:DNA-directed RNA polymerase complex"/>
    <property type="evidence" value="ECO:0007669"/>
    <property type="project" value="UniProtKB-KW"/>
</dbReference>
<feature type="binding site" evidence="14">
    <location>
        <position position="92"/>
    </location>
    <ligand>
        <name>a ubiquinone</name>
        <dbReference type="ChEBI" id="CHEBI:16389"/>
        <note>ligand shared with IP/SDHB</note>
    </ligand>
</feature>
<dbReference type="GO" id="GO:0005743">
    <property type="term" value="C:mitochondrial inner membrane"/>
    <property type="evidence" value="ECO:0007669"/>
    <property type="project" value="UniProtKB-SubCell"/>
</dbReference>
<keyword evidence="19" id="KW-1185">Reference proteome</keyword>
<dbReference type="Gene3D" id="3.30.1490.120">
    <property type="entry name" value="RNA polymerase Rpb7-like, N-terminal domain"/>
    <property type="match status" value="1"/>
</dbReference>
<dbReference type="OrthoDB" id="1162399at2759"/>
<feature type="domain" description="RNA polymerase Rpb7-like N-terminal" evidence="17">
    <location>
        <begin position="138"/>
        <end position="195"/>
    </location>
</feature>
<evidence type="ECO:0000256" key="13">
    <source>
        <dbReference type="ARBA" id="ARBA00023163"/>
    </source>
</evidence>
<evidence type="ECO:0000256" key="10">
    <source>
        <dbReference type="ARBA" id="ARBA00022989"/>
    </source>
</evidence>
<evidence type="ECO:0000256" key="5">
    <source>
        <dbReference type="ARBA" id="ARBA00022448"/>
    </source>
</evidence>
<dbReference type="InterPro" id="IPR036898">
    <property type="entry name" value="RNA_pol_Rpb7-like_N_sf"/>
</dbReference>
<dbReference type="GO" id="GO:0020037">
    <property type="term" value="F:heme binding"/>
    <property type="evidence" value="ECO:0007669"/>
    <property type="project" value="TreeGrafter"/>
</dbReference>
<gene>
    <name evidence="18" type="ORF">DERYTH_LOCUS16762</name>
</gene>
<evidence type="ECO:0000256" key="8">
    <source>
        <dbReference type="ARBA" id="ARBA00022792"/>
    </source>
</evidence>
<evidence type="ECO:0000256" key="2">
    <source>
        <dbReference type="ARBA" id="ARBA00004448"/>
    </source>
</evidence>
<evidence type="ECO:0000256" key="7">
    <source>
        <dbReference type="ARBA" id="ARBA00022692"/>
    </source>
</evidence>
<protein>
    <recommendedName>
        <fullName evidence="16">Succinate dehydrogenase [ubiquinone] cytochrome b small subunit</fullName>
    </recommendedName>
</protein>
<dbReference type="PANTHER" id="PTHR13337">
    <property type="entry name" value="SUCCINATE DEHYDROGENASE"/>
    <property type="match status" value="1"/>
</dbReference>
<dbReference type="CDD" id="cd04329">
    <property type="entry name" value="RNAP_II_Rpb7_N"/>
    <property type="match status" value="1"/>
</dbReference>
<dbReference type="InterPro" id="IPR034804">
    <property type="entry name" value="SQR/QFR_C/D"/>
</dbReference>
<keyword evidence="10" id="KW-1133">Transmembrane helix</keyword>
<dbReference type="InterPro" id="IPR007992">
    <property type="entry name" value="CybS"/>
</dbReference>
<dbReference type="GO" id="GO:0006121">
    <property type="term" value="P:mitochondrial electron transport, succinate to ubiquinone"/>
    <property type="evidence" value="ECO:0007669"/>
    <property type="project" value="TreeGrafter"/>
</dbReference>
<dbReference type="InterPro" id="IPR005576">
    <property type="entry name" value="Rpb7-like_N"/>
</dbReference>
<keyword evidence="11 16" id="KW-0496">Mitochondrion</keyword>
<comment type="similarity">
    <text evidence="3 16">Belongs to the CybS family.</text>
</comment>
<feature type="non-terminal residue" evidence="18">
    <location>
        <position position="287"/>
    </location>
</feature>
<organism evidence="18 19">
    <name type="scientific">Dentiscutata erythropus</name>
    <dbReference type="NCBI Taxonomy" id="1348616"/>
    <lineage>
        <taxon>Eukaryota</taxon>
        <taxon>Fungi</taxon>
        <taxon>Fungi incertae sedis</taxon>
        <taxon>Mucoromycota</taxon>
        <taxon>Glomeromycotina</taxon>
        <taxon>Glomeromycetes</taxon>
        <taxon>Diversisporales</taxon>
        <taxon>Gigasporaceae</taxon>
        <taxon>Dentiscutata</taxon>
    </lineage>
</organism>
<evidence type="ECO:0000256" key="6">
    <source>
        <dbReference type="ARBA" id="ARBA00022478"/>
    </source>
</evidence>
<dbReference type="Pfam" id="PF05328">
    <property type="entry name" value="CybS"/>
    <property type="match status" value="1"/>
</dbReference>
<keyword evidence="6" id="KW-0240">DNA-directed RNA polymerase</keyword>
<evidence type="ECO:0000256" key="16">
    <source>
        <dbReference type="RuleBase" id="RU364031"/>
    </source>
</evidence>
<evidence type="ECO:0000256" key="4">
    <source>
        <dbReference type="ARBA" id="ARBA00009307"/>
    </source>
</evidence>
<keyword evidence="9 16" id="KW-0809">Transit peptide</keyword>
<keyword evidence="13" id="KW-0804">Transcription</keyword>
<evidence type="ECO:0000256" key="1">
    <source>
        <dbReference type="ARBA" id="ARBA00004123"/>
    </source>
</evidence>
<evidence type="ECO:0000256" key="15">
    <source>
        <dbReference type="PIRSR" id="PIRSR607992-2"/>
    </source>
</evidence>
<accession>A0A9N9ITU7</accession>
<evidence type="ECO:0000256" key="14">
    <source>
        <dbReference type="PIRSR" id="PIRSR607992-1"/>
    </source>
</evidence>
<dbReference type="SUPFAM" id="SSF88798">
    <property type="entry name" value="N-terminal, heterodimerisation domain of RBP7 (RpoE)"/>
    <property type="match status" value="1"/>
</dbReference>
<dbReference type="GO" id="GO:0006099">
    <property type="term" value="P:tricarboxylic acid cycle"/>
    <property type="evidence" value="ECO:0007669"/>
    <property type="project" value="TreeGrafter"/>
</dbReference>
<evidence type="ECO:0000256" key="11">
    <source>
        <dbReference type="ARBA" id="ARBA00023128"/>
    </source>
</evidence>
<dbReference type="CDD" id="cd03496">
    <property type="entry name" value="SQR_TypeC_CybS"/>
    <property type="match status" value="1"/>
</dbReference>
<dbReference type="EMBL" id="CAJVPY010015027">
    <property type="protein sequence ID" value="CAG8749543.1"/>
    <property type="molecule type" value="Genomic_DNA"/>
</dbReference>
<dbReference type="Gene3D" id="1.20.1300.10">
    <property type="entry name" value="Fumarate reductase/succinate dehydrogenase, transmembrane subunit"/>
    <property type="match status" value="1"/>
</dbReference>
<dbReference type="Gene3D" id="2.40.50.140">
    <property type="entry name" value="Nucleic acid-binding proteins"/>
    <property type="match status" value="1"/>
</dbReference>
<dbReference type="InterPro" id="IPR012340">
    <property type="entry name" value="NA-bd_OB-fold"/>
</dbReference>
<comment type="similarity">
    <text evidence="4">Belongs to the eukaryotic RPB7/RPC8 RNA polymerase subunit family.</text>
</comment>
<dbReference type="GO" id="GO:0046872">
    <property type="term" value="F:metal ion binding"/>
    <property type="evidence" value="ECO:0007669"/>
    <property type="project" value="UniProtKB-KW"/>
</dbReference>
<reference evidence="18" key="1">
    <citation type="submission" date="2021-06" db="EMBL/GenBank/DDBJ databases">
        <authorList>
            <person name="Kallberg Y."/>
            <person name="Tangrot J."/>
            <person name="Rosling A."/>
        </authorList>
    </citation>
    <scope>NUCLEOTIDE SEQUENCE</scope>
    <source>
        <strain evidence="18">MA453B</strain>
    </source>
</reference>
<keyword evidence="12 16" id="KW-0472">Membrane</keyword>
<keyword evidence="5" id="KW-0813">Transport</keyword>
<evidence type="ECO:0000256" key="12">
    <source>
        <dbReference type="ARBA" id="ARBA00023136"/>
    </source>
</evidence>
<dbReference type="Pfam" id="PF03876">
    <property type="entry name" value="SHS2_Rpb7-N"/>
    <property type="match status" value="1"/>
</dbReference>
<dbReference type="GO" id="GO:0005634">
    <property type="term" value="C:nucleus"/>
    <property type="evidence" value="ECO:0007669"/>
    <property type="project" value="UniProtKB-SubCell"/>
</dbReference>
<evidence type="ECO:0000256" key="9">
    <source>
        <dbReference type="ARBA" id="ARBA00022946"/>
    </source>
</evidence>
<dbReference type="FunFam" id="3.30.1490.120:FF:000001">
    <property type="entry name" value="DNA-directed RNA polymerase II subunit RPB7"/>
    <property type="match status" value="1"/>
</dbReference>
<proteinExistence type="inferred from homology"/>
<comment type="caution">
    <text evidence="18">The sequence shown here is derived from an EMBL/GenBank/DDBJ whole genome shotgun (WGS) entry which is preliminary data.</text>
</comment>
<evidence type="ECO:0000256" key="3">
    <source>
        <dbReference type="ARBA" id="ARBA00007294"/>
    </source>
</evidence>
<dbReference type="SUPFAM" id="SSF50249">
    <property type="entry name" value="Nucleic acid-binding proteins"/>
    <property type="match status" value="1"/>
</dbReference>
<evidence type="ECO:0000313" key="19">
    <source>
        <dbReference type="Proteomes" id="UP000789405"/>
    </source>
</evidence>
<evidence type="ECO:0000313" key="18">
    <source>
        <dbReference type="EMBL" id="CAG8749543.1"/>
    </source>
</evidence>
<dbReference type="GO" id="GO:0006351">
    <property type="term" value="P:DNA-templated transcription"/>
    <property type="evidence" value="ECO:0007669"/>
    <property type="project" value="InterPro"/>
</dbReference>
<dbReference type="PANTHER" id="PTHR13337:SF2">
    <property type="entry name" value="SUCCINATE DEHYDROGENASE [UBIQUINONE] CYTOCHROME B SMALL SUBUNIT, MITOCHONDRIAL"/>
    <property type="match status" value="1"/>
</dbReference>
<dbReference type="AlphaFoldDB" id="A0A9N9ITU7"/>
<keyword evidence="15" id="KW-0479">Metal-binding</keyword>
<keyword evidence="15" id="KW-0408">Iron</keyword>
<feature type="binding site" description="axial binding residue" evidence="15">
    <location>
        <position position="80"/>
    </location>
    <ligand>
        <name>heme b</name>
        <dbReference type="ChEBI" id="CHEBI:60344"/>
        <note>ligand shared with SDHC</note>
    </ligand>
    <ligandPart>
        <name>Fe</name>
        <dbReference type="ChEBI" id="CHEBI:18248"/>
    </ligandPart>
</feature>
<dbReference type="GO" id="GO:0048039">
    <property type="term" value="F:ubiquinone binding"/>
    <property type="evidence" value="ECO:0007669"/>
    <property type="project" value="TreeGrafter"/>
</dbReference>
<keyword evidence="8 16" id="KW-0999">Mitochondrion inner membrane</keyword>
<keyword evidence="7" id="KW-0812">Transmembrane</keyword>
<dbReference type="Proteomes" id="UP000789405">
    <property type="component" value="Unassembled WGS sequence"/>
</dbReference>
<sequence length="287" mass="31672">GFTFHRGFRIASPNNNGAEYIKGTVNEAVVLPPKDKVAGSYHWDFERLLSITLIPLTIASVAKGAHPITDLCFGVILPFHCHIGFDAMITDYCPPHRSPGSNKVLTWGLRGATLIVLYGCYEFNTNDVGMTELKKLTHTIQLHPSYFTQNYQTFLAEKLYADVEGTCTGRYGYIIAVLDSMESLDISKGKVIPSIGLAEFEVKYRAVVFKPFKGEVVDGVVSQVNKLIPSDLKFDASKNPPAYHAEDGSSIEKGYHVRIKIVGTRFDATDIFAIGTIKDDFCGVQLP</sequence>
<evidence type="ECO:0000259" key="17">
    <source>
        <dbReference type="Pfam" id="PF03876"/>
    </source>
</evidence>
<name>A0A9N9ITU7_9GLOM</name>